<dbReference type="GO" id="GO:0008483">
    <property type="term" value="F:transaminase activity"/>
    <property type="evidence" value="ECO:0007669"/>
    <property type="project" value="UniProtKB-KW"/>
</dbReference>
<evidence type="ECO:0000259" key="7">
    <source>
        <dbReference type="Pfam" id="PF00155"/>
    </source>
</evidence>
<comment type="cofactor">
    <cofactor evidence="1">
        <name>pyridoxal 5'-phosphate</name>
        <dbReference type="ChEBI" id="CHEBI:597326"/>
    </cofactor>
</comment>
<proteinExistence type="inferred from homology"/>
<dbReference type="Proteomes" id="UP001500235">
    <property type="component" value="Unassembled WGS sequence"/>
</dbReference>
<comment type="caution">
    <text evidence="8">The sequence shown here is derived from an EMBL/GenBank/DDBJ whole genome shotgun (WGS) entry which is preliminary data.</text>
</comment>
<gene>
    <name evidence="8" type="ORF">GCM10022280_12220</name>
</gene>
<dbReference type="EMBL" id="BAABBQ010000001">
    <property type="protein sequence ID" value="GAA4015160.1"/>
    <property type="molecule type" value="Genomic_DNA"/>
</dbReference>
<dbReference type="InterPro" id="IPR000796">
    <property type="entry name" value="Asp_trans"/>
</dbReference>
<protein>
    <submittedName>
        <fullName evidence="8">Aspartate/tyrosine/aromatic aminotransferase</fullName>
    </submittedName>
</protein>
<accession>A0ABP7SQN1</accession>
<sequence length="402" mass="43854">MLTQPAPKGIADLDPVVSDSLLALIALIAADPRDNKIDVGVGVFRDGEGRTPIPASVKEAERRLVESQETKAYLGGWGDRGFTAALRPIVLGPHAGDERIEGVQTPGGCGALFLAARLIKLAKPEAKVLVGTPTWPNHPPVLKGAGLEIVEYRHYDFATRMVDFGALREAATKATPGDVLLLHGCCHNPTGGDFSEAEWREIAAIAKERRLTPLIDIAYQGFGRGFEEDGYGVRVMLDACEEVLIAQSCDKNFGVYRDRVGSFWLKTRDKAATANAMAHVLQIAREAWSMPPDHGAAAARIVLEDAGLRSQWQGEVAAMRDRINTVRRRIADSDQRLGYIANEYGMFSMMPLSPDQVRALRERHAVYMADSGRFNVVGIADRDIDRFCAAVIEAMDEVPVHG</sequence>
<dbReference type="Pfam" id="PF00155">
    <property type="entry name" value="Aminotran_1_2"/>
    <property type="match status" value="1"/>
</dbReference>
<organism evidence="8 9">
    <name type="scientific">Sphingomonas swuensis</name>
    <dbReference type="NCBI Taxonomy" id="977800"/>
    <lineage>
        <taxon>Bacteria</taxon>
        <taxon>Pseudomonadati</taxon>
        <taxon>Pseudomonadota</taxon>
        <taxon>Alphaproteobacteria</taxon>
        <taxon>Sphingomonadales</taxon>
        <taxon>Sphingomonadaceae</taxon>
        <taxon>Sphingomonas</taxon>
    </lineage>
</organism>
<dbReference type="PANTHER" id="PTHR11879">
    <property type="entry name" value="ASPARTATE AMINOTRANSFERASE"/>
    <property type="match status" value="1"/>
</dbReference>
<name>A0ABP7SQN1_9SPHN</name>
<feature type="domain" description="Aminotransferase class I/classII large" evidence="7">
    <location>
        <begin position="35"/>
        <end position="390"/>
    </location>
</feature>
<evidence type="ECO:0000256" key="4">
    <source>
        <dbReference type="ARBA" id="ARBA00022576"/>
    </source>
</evidence>
<evidence type="ECO:0000256" key="5">
    <source>
        <dbReference type="ARBA" id="ARBA00022679"/>
    </source>
</evidence>
<dbReference type="InterPro" id="IPR015422">
    <property type="entry name" value="PyrdxlP-dep_Trfase_small"/>
</dbReference>
<comment type="similarity">
    <text evidence="2">Belongs to the class-I pyridoxal-phosphate-dependent aminotransferase family.</text>
</comment>
<dbReference type="CDD" id="cd00609">
    <property type="entry name" value="AAT_like"/>
    <property type="match status" value="1"/>
</dbReference>
<keyword evidence="9" id="KW-1185">Reference proteome</keyword>
<evidence type="ECO:0000256" key="3">
    <source>
        <dbReference type="ARBA" id="ARBA00011738"/>
    </source>
</evidence>
<evidence type="ECO:0000256" key="1">
    <source>
        <dbReference type="ARBA" id="ARBA00001933"/>
    </source>
</evidence>
<dbReference type="InterPro" id="IPR004839">
    <property type="entry name" value="Aminotransferase_I/II_large"/>
</dbReference>
<reference evidence="9" key="1">
    <citation type="journal article" date="2019" name="Int. J. Syst. Evol. Microbiol.">
        <title>The Global Catalogue of Microorganisms (GCM) 10K type strain sequencing project: providing services to taxonomists for standard genome sequencing and annotation.</title>
        <authorList>
            <consortium name="The Broad Institute Genomics Platform"/>
            <consortium name="The Broad Institute Genome Sequencing Center for Infectious Disease"/>
            <person name="Wu L."/>
            <person name="Ma J."/>
        </authorList>
    </citation>
    <scope>NUCLEOTIDE SEQUENCE [LARGE SCALE GENOMIC DNA]</scope>
    <source>
        <strain evidence="9">JCM 17563</strain>
    </source>
</reference>
<evidence type="ECO:0000313" key="9">
    <source>
        <dbReference type="Proteomes" id="UP001500235"/>
    </source>
</evidence>
<evidence type="ECO:0000256" key="2">
    <source>
        <dbReference type="ARBA" id="ARBA00007441"/>
    </source>
</evidence>
<dbReference type="PANTHER" id="PTHR11879:SF22">
    <property type="entry name" value="ASPARTATE AMINOTRANSFERASE, MITOCHONDRIAL"/>
    <property type="match status" value="1"/>
</dbReference>
<keyword evidence="4 8" id="KW-0032">Aminotransferase</keyword>
<dbReference type="Gene3D" id="3.40.640.10">
    <property type="entry name" value="Type I PLP-dependent aspartate aminotransferase-like (Major domain)"/>
    <property type="match status" value="1"/>
</dbReference>
<dbReference type="InterPro" id="IPR015421">
    <property type="entry name" value="PyrdxlP-dep_Trfase_major"/>
</dbReference>
<dbReference type="Gene3D" id="3.90.1150.10">
    <property type="entry name" value="Aspartate Aminotransferase, domain 1"/>
    <property type="match status" value="1"/>
</dbReference>
<comment type="subunit">
    <text evidence="3">Homodimer.</text>
</comment>
<dbReference type="RefSeq" id="WP_344706495.1">
    <property type="nucleotide sequence ID" value="NZ_BAABBQ010000001.1"/>
</dbReference>
<dbReference type="InterPro" id="IPR015424">
    <property type="entry name" value="PyrdxlP-dep_Trfase"/>
</dbReference>
<evidence type="ECO:0000313" key="8">
    <source>
        <dbReference type="EMBL" id="GAA4015160.1"/>
    </source>
</evidence>
<dbReference type="NCBIfam" id="NF006719">
    <property type="entry name" value="PRK09257.1"/>
    <property type="match status" value="1"/>
</dbReference>
<keyword evidence="5" id="KW-0808">Transferase</keyword>
<dbReference type="PRINTS" id="PR00799">
    <property type="entry name" value="TRANSAMINASE"/>
</dbReference>
<dbReference type="SUPFAM" id="SSF53383">
    <property type="entry name" value="PLP-dependent transferases"/>
    <property type="match status" value="1"/>
</dbReference>
<keyword evidence="6" id="KW-0663">Pyridoxal phosphate</keyword>
<evidence type="ECO:0000256" key="6">
    <source>
        <dbReference type="ARBA" id="ARBA00022898"/>
    </source>
</evidence>